<feature type="region of interest" description="Disordered" evidence="1">
    <location>
        <begin position="198"/>
        <end position="218"/>
    </location>
</feature>
<dbReference type="InterPro" id="IPR036397">
    <property type="entry name" value="RNaseH_sf"/>
</dbReference>
<evidence type="ECO:0000256" key="1">
    <source>
        <dbReference type="SAM" id="MobiDB-lite"/>
    </source>
</evidence>
<sequence length="396" mass="45618">MSGRDKDVEILALRHQIAVLERQLGKGKVRFSSSDRAFLAALLHRQPLPALRRVRLLVRPDTVLRWHRDLARRRHAALSRPKRPGRPRTVRSIRTLVLRLARENPNWRYRRLHGGLPAKNLVMDLEDVGCRARFMIRDRDGKLPGLFDDVLKDAGNAYTNRRSGQAEPPRHTAPRPPWRHPPRIQTCRVTCADEVFGKRTLPGHPPQSPGLSDRGHRSLPHRHRVPTALVRAVLHRPRHPQRAHHRYRPTPDRLWNTQQTRDYLMDLGDDAESIRFLIRDRGTYLTDSFDAVSQEIGVRVISTLPQVPRMNGIAQRWIGSCRREATDRVLITGQHHLRLIVCEYADHHNRHRPHRSLGQHPPDQLIAAAPRSAGDRTKISRLDRLGGLIHEDKQAA</sequence>
<accession>A0A1H4KD88</accession>
<dbReference type="Gene3D" id="3.30.420.10">
    <property type="entry name" value="Ribonuclease H-like superfamily/Ribonuclease H"/>
    <property type="match status" value="1"/>
</dbReference>
<name>A0A1H4KD88_STRMJ</name>
<feature type="region of interest" description="Disordered" evidence="1">
    <location>
        <begin position="159"/>
        <end position="183"/>
    </location>
</feature>
<gene>
    <name evidence="3" type="ORF">SAMN04490356_0586</name>
</gene>
<dbReference type="AlphaFoldDB" id="A0A1H4KD88"/>
<organism evidence="3 4">
    <name type="scientific">Streptomyces melanosporofaciens</name>
    <dbReference type="NCBI Taxonomy" id="67327"/>
    <lineage>
        <taxon>Bacteria</taxon>
        <taxon>Bacillati</taxon>
        <taxon>Actinomycetota</taxon>
        <taxon>Actinomycetes</taxon>
        <taxon>Kitasatosporales</taxon>
        <taxon>Streptomycetaceae</taxon>
        <taxon>Streptomyces</taxon>
        <taxon>Streptomyces violaceusniger group</taxon>
    </lineage>
</organism>
<protein>
    <submittedName>
        <fullName evidence="3">Integrase core domain-containing protein</fullName>
    </submittedName>
</protein>
<evidence type="ECO:0000313" key="4">
    <source>
        <dbReference type="Proteomes" id="UP000198609"/>
    </source>
</evidence>
<dbReference type="PROSITE" id="PS50994">
    <property type="entry name" value="INTEGRASE"/>
    <property type="match status" value="1"/>
</dbReference>
<dbReference type="GO" id="GO:0015074">
    <property type="term" value="P:DNA integration"/>
    <property type="evidence" value="ECO:0007669"/>
    <property type="project" value="InterPro"/>
</dbReference>
<dbReference type="Proteomes" id="UP000198609">
    <property type="component" value="Unassembled WGS sequence"/>
</dbReference>
<feature type="domain" description="Integrase catalytic" evidence="2">
    <location>
        <begin position="277"/>
        <end position="369"/>
    </location>
</feature>
<dbReference type="SUPFAM" id="SSF53098">
    <property type="entry name" value="Ribonuclease H-like"/>
    <property type="match status" value="1"/>
</dbReference>
<dbReference type="InterPro" id="IPR012337">
    <property type="entry name" value="RNaseH-like_sf"/>
</dbReference>
<evidence type="ECO:0000259" key="2">
    <source>
        <dbReference type="PROSITE" id="PS50994"/>
    </source>
</evidence>
<dbReference type="GO" id="GO:0003676">
    <property type="term" value="F:nucleic acid binding"/>
    <property type="evidence" value="ECO:0007669"/>
    <property type="project" value="InterPro"/>
</dbReference>
<dbReference type="InterPro" id="IPR001584">
    <property type="entry name" value="Integrase_cat-core"/>
</dbReference>
<proteinExistence type="predicted"/>
<keyword evidence="4" id="KW-1185">Reference proteome</keyword>
<dbReference type="Pfam" id="PF13683">
    <property type="entry name" value="rve_3"/>
    <property type="match status" value="1"/>
</dbReference>
<reference evidence="4" key="1">
    <citation type="submission" date="2016-10" db="EMBL/GenBank/DDBJ databases">
        <authorList>
            <person name="Varghese N."/>
            <person name="Submissions S."/>
        </authorList>
    </citation>
    <scope>NUCLEOTIDE SEQUENCE [LARGE SCALE GENOMIC DNA]</scope>
    <source>
        <strain evidence="4">DSM 40318</strain>
    </source>
</reference>
<dbReference type="EMBL" id="FNST01000002">
    <property type="protein sequence ID" value="SEB56105.1"/>
    <property type="molecule type" value="Genomic_DNA"/>
</dbReference>
<evidence type="ECO:0000313" key="3">
    <source>
        <dbReference type="EMBL" id="SEB56105.1"/>
    </source>
</evidence>